<evidence type="ECO:0000259" key="3">
    <source>
        <dbReference type="PROSITE" id="PS50835"/>
    </source>
</evidence>
<keyword evidence="1" id="KW-0393">Immunoglobulin domain</keyword>
<dbReference type="InterPro" id="IPR003597">
    <property type="entry name" value="Ig_C1-set"/>
</dbReference>
<dbReference type="InterPro" id="IPR013783">
    <property type="entry name" value="Ig-like_fold"/>
</dbReference>
<sequence length="141" mass="15020">CDFVSGETLGIFLFIFMGRVEPALTVLPPSRSELAQGKATLMCLANKGYPSDWSVFWKVSGAGVSAVEQRSPALPLKDGLYSWSVGLTLTAQQWREGAVAVSCEARQGSQSPVSHTLSALQCSRTDTAPPAVTERTAVSQD</sequence>
<dbReference type="Proteomes" id="UP000694523">
    <property type="component" value="Unplaced"/>
</dbReference>
<dbReference type="PROSITE" id="PS50835">
    <property type="entry name" value="IG_LIKE"/>
    <property type="match status" value="1"/>
</dbReference>
<feature type="chain" id="PRO_5034351970" description="Ig-like domain-containing protein" evidence="2">
    <location>
        <begin position="23"/>
        <end position="141"/>
    </location>
</feature>
<dbReference type="AlphaFoldDB" id="A0A8C6TVB5"/>
<evidence type="ECO:0000256" key="2">
    <source>
        <dbReference type="SAM" id="SignalP"/>
    </source>
</evidence>
<proteinExistence type="predicted"/>
<evidence type="ECO:0000313" key="4">
    <source>
        <dbReference type="Ensembl" id="ENSNMLP00000026261.1"/>
    </source>
</evidence>
<evidence type="ECO:0000313" key="5">
    <source>
        <dbReference type="Proteomes" id="UP000694523"/>
    </source>
</evidence>
<dbReference type="InterPro" id="IPR007110">
    <property type="entry name" value="Ig-like_dom"/>
</dbReference>
<dbReference type="Gene3D" id="2.60.40.10">
    <property type="entry name" value="Immunoglobulins"/>
    <property type="match status" value="1"/>
</dbReference>
<keyword evidence="2" id="KW-0732">Signal</keyword>
<reference evidence="4" key="2">
    <citation type="submission" date="2025-09" db="UniProtKB">
        <authorList>
            <consortium name="Ensembl"/>
        </authorList>
    </citation>
    <scope>IDENTIFICATION</scope>
</reference>
<dbReference type="Pfam" id="PF07654">
    <property type="entry name" value="C1-set"/>
    <property type="match status" value="1"/>
</dbReference>
<protein>
    <recommendedName>
        <fullName evidence="3">Ig-like domain-containing protein</fullName>
    </recommendedName>
</protein>
<dbReference type="SMART" id="SM00407">
    <property type="entry name" value="IGc1"/>
    <property type="match status" value="1"/>
</dbReference>
<organism evidence="4 5">
    <name type="scientific">Neogobius melanostomus</name>
    <name type="common">round goby</name>
    <dbReference type="NCBI Taxonomy" id="47308"/>
    <lineage>
        <taxon>Eukaryota</taxon>
        <taxon>Metazoa</taxon>
        <taxon>Chordata</taxon>
        <taxon>Craniata</taxon>
        <taxon>Vertebrata</taxon>
        <taxon>Euteleostomi</taxon>
        <taxon>Actinopterygii</taxon>
        <taxon>Neopterygii</taxon>
        <taxon>Teleostei</taxon>
        <taxon>Neoteleostei</taxon>
        <taxon>Acanthomorphata</taxon>
        <taxon>Gobiaria</taxon>
        <taxon>Gobiiformes</taxon>
        <taxon>Gobioidei</taxon>
        <taxon>Gobiidae</taxon>
        <taxon>Benthophilinae</taxon>
        <taxon>Neogobiini</taxon>
        <taxon>Neogobius</taxon>
    </lineage>
</organism>
<dbReference type="InterPro" id="IPR036179">
    <property type="entry name" value="Ig-like_dom_sf"/>
</dbReference>
<feature type="domain" description="Ig-like" evidence="3">
    <location>
        <begin position="22"/>
        <end position="114"/>
    </location>
</feature>
<dbReference type="SUPFAM" id="SSF48726">
    <property type="entry name" value="Immunoglobulin"/>
    <property type="match status" value="1"/>
</dbReference>
<name>A0A8C6TVB5_9GOBI</name>
<feature type="signal peptide" evidence="2">
    <location>
        <begin position="1"/>
        <end position="22"/>
    </location>
</feature>
<dbReference type="Ensembl" id="ENSNMLT00000029339.1">
    <property type="protein sequence ID" value="ENSNMLP00000026261.1"/>
    <property type="gene ID" value="ENSNMLG00000016739.1"/>
</dbReference>
<accession>A0A8C6TVB5</accession>
<dbReference type="PANTHER" id="PTHR23411">
    <property type="entry name" value="TAPASIN"/>
    <property type="match status" value="1"/>
</dbReference>
<evidence type="ECO:0000256" key="1">
    <source>
        <dbReference type="ARBA" id="ARBA00023319"/>
    </source>
</evidence>
<reference evidence="4" key="1">
    <citation type="submission" date="2025-08" db="UniProtKB">
        <authorList>
            <consortium name="Ensembl"/>
        </authorList>
    </citation>
    <scope>IDENTIFICATION</scope>
</reference>
<keyword evidence="5" id="KW-1185">Reference proteome</keyword>
<dbReference type="InterPro" id="IPR050380">
    <property type="entry name" value="Immune_Resp_Modulators"/>
</dbReference>